<evidence type="ECO:0000313" key="1">
    <source>
        <dbReference type="EMBL" id="OEL12504.1"/>
    </source>
</evidence>
<dbReference type="EMBL" id="MKGI01000003">
    <property type="protein sequence ID" value="OEL12504.1"/>
    <property type="molecule type" value="Genomic_DNA"/>
</dbReference>
<evidence type="ECO:0000313" key="2">
    <source>
        <dbReference type="Proteomes" id="UP000095601"/>
    </source>
</evidence>
<name>A0A1E5UHZ2_9FLAO</name>
<organism evidence="1 2">
    <name type="scientific">Cloacibacterium normanense</name>
    <dbReference type="NCBI Taxonomy" id="237258"/>
    <lineage>
        <taxon>Bacteria</taxon>
        <taxon>Pseudomonadati</taxon>
        <taxon>Bacteroidota</taxon>
        <taxon>Flavobacteriia</taxon>
        <taxon>Flavobacteriales</taxon>
        <taxon>Weeksellaceae</taxon>
    </lineage>
</organism>
<sequence>MKIFTAPDGVFEIQIPIDWDYRNEIFGFKNESPFSFEPFKNSLGCFQLSYYKKEKDKYQGFKNNHNYFQNNLKFEKGILEDNDNFKIITWATTVQDYFFMAKYIYQPKKVNQKDINKEIDKVENVLSSLMCIEPKSRLQAKHFFRFEKFNAALAATFDLKYKAFKNKSPIEIIVLNANQIDAYLRLAIVLKYQISEKTDLFRLEYLFQDESDRPIMEKQIYKKALELQIINQIVYDKLFELYNKRNKVVHRYIITDIKTFNLHEYAYQYEQIAEDIRVVLEKIEKEQFEKKVGYYKSKNPHREKNINEINWLKSLVNEKHFMNNFYRDLK</sequence>
<dbReference type="OrthoDB" id="6810113at2"/>
<keyword evidence="2" id="KW-1185">Reference proteome</keyword>
<dbReference type="KEGG" id="cnr:EB819_03085"/>
<proteinExistence type="predicted"/>
<protein>
    <submittedName>
        <fullName evidence="1">Uncharacterized protein</fullName>
    </submittedName>
</protein>
<dbReference type="Proteomes" id="UP000095601">
    <property type="component" value="Unassembled WGS sequence"/>
</dbReference>
<comment type="caution">
    <text evidence="1">The sequence shown here is derived from an EMBL/GenBank/DDBJ whole genome shotgun (WGS) entry which is preliminary data.</text>
</comment>
<gene>
    <name evidence="1" type="ORF">BHF72_1007</name>
</gene>
<dbReference type="AlphaFoldDB" id="A0A1E5UHZ2"/>
<accession>A0A1E5UHZ2</accession>
<reference evidence="1 2" key="1">
    <citation type="submission" date="2016-09" db="EMBL/GenBank/DDBJ databases">
        <authorList>
            <person name="Capua I."/>
            <person name="De Benedictis P."/>
            <person name="Joannis T."/>
            <person name="Lombin L.H."/>
            <person name="Cattoli G."/>
        </authorList>
    </citation>
    <scope>NUCLEOTIDE SEQUENCE [LARGE SCALE GENOMIC DNA]</scope>
    <source>
        <strain evidence="1 2">NRS-1</strain>
    </source>
</reference>
<dbReference type="RefSeq" id="WP_069796436.1">
    <property type="nucleotide sequence ID" value="NZ_CP034157.1"/>
</dbReference>